<accession>A0ABT0XNX1</accession>
<dbReference type="InterPro" id="IPR002645">
    <property type="entry name" value="STAS_dom"/>
</dbReference>
<name>A0ABT0XNX1_9BACI</name>
<reference evidence="2" key="1">
    <citation type="submission" date="2022-06" db="EMBL/GenBank/DDBJ databases">
        <title>Alkalicoccobacillus porphyridii sp. nov., isolated from a marine red alga, Porphyridium purpureum and reclassification of Shouchella plakortidis and Shouchella gibsonii as Alkalicoccobacillus plakortidis comb. nov. and Alkalicoccobacillus gibsonii comb. nov.</title>
        <authorList>
            <person name="Kim K.H."/>
            <person name="Lee J.K."/>
            <person name="Han D.M."/>
            <person name="Baek J.H."/>
            <person name="Jeon C.O."/>
        </authorList>
    </citation>
    <scope>NUCLEOTIDE SEQUENCE</scope>
    <source>
        <strain evidence="2">DSM 19153</strain>
    </source>
</reference>
<evidence type="ECO:0000259" key="1">
    <source>
        <dbReference type="PROSITE" id="PS50801"/>
    </source>
</evidence>
<dbReference type="PANTHER" id="PTHR33745">
    <property type="entry name" value="RSBT ANTAGONIST PROTEIN RSBS-RELATED"/>
    <property type="match status" value="1"/>
</dbReference>
<keyword evidence="3" id="KW-1185">Reference proteome</keyword>
<protein>
    <submittedName>
        <fullName evidence="2">STAS domain-containing protein</fullName>
    </submittedName>
</protein>
<dbReference type="InterPro" id="IPR036513">
    <property type="entry name" value="STAS_dom_sf"/>
</dbReference>
<organism evidence="2 3">
    <name type="scientific">Alkalicoccobacillus plakortidis</name>
    <dbReference type="NCBI Taxonomy" id="444060"/>
    <lineage>
        <taxon>Bacteria</taxon>
        <taxon>Bacillati</taxon>
        <taxon>Bacillota</taxon>
        <taxon>Bacilli</taxon>
        <taxon>Bacillales</taxon>
        <taxon>Bacillaceae</taxon>
        <taxon>Alkalicoccobacillus</taxon>
    </lineage>
</organism>
<proteinExistence type="predicted"/>
<evidence type="ECO:0000313" key="3">
    <source>
        <dbReference type="Proteomes" id="UP001203665"/>
    </source>
</evidence>
<comment type="caution">
    <text evidence="2">The sequence shown here is derived from an EMBL/GenBank/DDBJ whole genome shotgun (WGS) entry which is preliminary data.</text>
</comment>
<feature type="domain" description="STAS" evidence="1">
    <location>
        <begin position="22"/>
        <end position="133"/>
    </location>
</feature>
<dbReference type="CDD" id="cd07041">
    <property type="entry name" value="STAS_RsbR_RsbS_like"/>
    <property type="match status" value="1"/>
</dbReference>
<dbReference type="SUPFAM" id="SSF52091">
    <property type="entry name" value="SpoIIaa-like"/>
    <property type="match status" value="1"/>
</dbReference>
<dbReference type="InterPro" id="IPR051932">
    <property type="entry name" value="Bact_StressResp_Reg"/>
</dbReference>
<dbReference type="Pfam" id="PF01740">
    <property type="entry name" value="STAS"/>
    <property type="match status" value="1"/>
</dbReference>
<evidence type="ECO:0000313" key="2">
    <source>
        <dbReference type="EMBL" id="MCM2677053.1"/>
    </source>
</evidence>
<dbReference type="EMBL" id="JAMQJY010000003">
    <property type="protein sequence ID" value="MCM2677053.1"/>
    <property type="molecule type" value="Genomic_DNA"/>
</dbReference>
<gene>
    <name evidence="2" type="ORF">NDM98_17525</name>
</gene>
<dbReference type="Gene3D" id="3.30.750.24">
    <property type="entry name" value="STAS domain"/>
    <property type="match status" value="1"/>
</dbReference>
<dbReference type="PROSITE" id="PS50801">
    <property type="entry name" value="STAS"/>
    <property type="match status" value="1"/>
</dbReference>
<dbReference type="PANTHER" id="PTHR33745:SF8">
    <property type="entry name" value="BLUE-LIGHT PHOTORECEPTOR"/>
    <property type="match status" value="1"/>
</dbReference>
<dbReference type="Proteomes" id="UP001203665">
    <property type="component" value="Unassembled WGS sequence"/>
</dbReference>
<sequence>MASLLSYVLDLDHAYQQLSDLAAPLVPIAKGIGIIPVVGEITSQRMDSILDKIMVKSNELNLDYLLVDVSGILSIDEDLGEHFLRMAQMLRLIGVKAIFTGIRPDLAMKINRLHTNFMKLTTFGTMAQAMASIGFTPPDLSN</sequence>